<feature type="transmembrane region" description="Helical" evidence="3">
    <location>
        <begin position="573"/>
        <end position="589"/>
    </location>
</feature>
<dbReference type="InterPro" id="IPR014600">
    <property type="entry name" value="UCP035905_mem"/>
</dbReference>
<feature type="transmembrane region" description="Helical" evidence="3">
    <location>
        <begin position="460"/>
        <end position="478"/>
    </location>
</feature>
<feature type="region of interest" description="Disordered" evidence="2">
    <location>
        <begin position="53"/>
        <end position="104"/>
    </location>
</feature>
<evidence type="ECO:0000256" key="2">
    <source>
        <dbReference type="SAM" id="MobiDB-lite"/>
    </source>
</evidence>
<dbReference type="PIRSF" id="PIRSF035905">
    <property type="entry name" value="UCP035905_mp"/>
    <property type="match status" value="1"/>
</dbReference>
<feature type="transmembrane region" description="Helical" evidence="3">
    <location>
        <begin position="160"/>
        <end position="180"/>
    </location>
</feature>
<protein>
    <submittedName>
        <fullName evidence="4">DUF2339 domain-containing protein</fullName>
    </submittedName>
</protein>
<dbReference type="EMBL" id="JAOVQO010000018">
    <property type="protein sequence ID" value="MCU9849831.1"/>
    <property type="molecule type" value="Genomic_DNA"/>
</dbReference>
<feature type="transmembrane region" description="Helical" evidence="3">
    <location>
        <begin position="294"/>
        <end position="314"/>
    </location>
</feature>
<keyword evidence="1" id="KW-0175">Coiled coil</keyword>
<dbReference type="InterPro" id="IPR019286">
    <property type="entry name" value="DUF2339_TM"/>
</dbReference>
<keyword evidence="3" id="KW-0472">Membrane</keyword>
<feature type="transmembrane region" description="Helical" evidence="3">
    <location>
        <begin position="247"/>
        <end position="265"/>
    </location>
</feature>
<feature type="transmembrane region" description="Helical" evidence="3">
    <location>
        <begin position="362"/>
        <end position="385"/>
    </location>
</feature>
<feature type="transmembrane region" description="Helical" evidence="3">
    <location>
        <begin position="220"/>
        <end position="240"/>
    </location>
</feature>
<feature type="transmembrane region" description="Helical" evidence="3">
    <location>
        <begin position="6"/>
        <end position="29"/>
    </location>
</feature>
<feature type="transmembrane region" description="Helical" evidence="3">
    <location>
        <begin position="721"/>
        <end position="742"/>
    </location>
</feature>
<reference evidence="4 5" key="1">
    <citation type="submission" date="2022-10" db="EMBL/GenBank/DDBJ databases">
        <title>Defluviimonas sp. nov., isolated from ocean surface sediments.</title>
        <authorList>
            <person name="He W."/>
            <person name="Wang L."/>
            <person name="Zhang D.-F."/>
        </authorList>
    </citation>
    <scope>NUCLEOTIDE SEQUENCE [LARGE SCALE GENOMIC DNA]</scope>
    <source>
        <strain evidence="4 5">WL0024</strain>
    </source>
</reference>
<sequence length="921" mass="96551">MEALLVFAALVALAIPVLVIVLLVAVSGLRRQFALLERRAAMLEHEVKDLRARSRAAPPEVPATPAVPDLPEMPAPPQPPAPELPEAAEAPPIAPGPWENLPPAAARSSEPVVVARPERGSTLGDWLVANWVYAVSALSLALAGIFLVQYGVENGLLPPPMRVAAAILLGLALIGAGEWLRRRWGDSEHSATAYLPSTFSGAGLVSIFGGVLAARQLYELIGPEVAFAGLLATAALAVVLGWFHGPFLAAVGLLGAAAAPFLVGGESEAPYWLYGYFAVIAGAGLAIDTIRRWAWVSVLALVLGHAGAWLTFAGTGGGGWYALTLTVLVALAILIPARGILPDHQGPMFAEALWRKGQGGWPYFPTRLAGGAVAAAAVILTLLPAETGAESLLVFLCLAALALALTTWSGPAPALSDLTLLPVAGFLLRLGLEGLDRWPLAREFAARAIHLREPETAPPLTATLLLALALAVTLAAAWASGAAGRLKPFWAAGAALAAPLTALVMELFWAPSAVLGTYTWALHVIGLAAIMVALALGFARADGEDRRRAAYATLSALSLIALALFLITTKGALTLALSALVVAAAALDRRFRLPEMGLFIQAAVIVLSWRLVIDPGLAWAVDGAALWEVIASYGGAAAAMAAGLFLLSGLERRAARVFLESAFAGYTALTVNVLLTRWLTTRGTGEWVLSHWGLALNAMPWLVLMLVQLYRLQLGGVLRWLRWAIAGIAALIGFGGLLLATGPANPLFARFIGGPGAPEWRVYGPPVLDTLLVAYGLPGLLLLLGAARLGHLNRWLRIGLGAVGVAFAALYAGLEIRRLWRGDDLSVPGVTQGELYSYTIALMLVGAVLLYQAIARRSQDLRRIAMTVIALTIAKVFLIDASGLSGLTRVASFLALGLSLAALAWLNRWAAGRQGGVTPPE</sequence>
<organism evidence="4 5">
    <name type="scientific">Albidovulum salinarum</name>
    <dbReference type="NCBI Taxonomy" id="2984153"/>
    <lineage>
        <taxon>Bacteria</taxon>
        <taxon>Pseudomonadati</taxon>
        <taxon>Pseudomonadota</taxon>
        <taxon>Alphaproteobacteria</taxon>
        <taxon>Rhodobacterales</taxon>
        <taxon>Paracoccaceae</taxon>
        <taxon>Albidovulum</taxon>
    </lineage>
</organism>
<feature type="compositionally biased region" description="Low complexity" evidence="2">
    <location>
        <begin position="84"/>
        <end position="99"/>
    </location>
</feature>
<name>A0ABT2X7A1_9RHOB</name>
<feature type="transmembrane region" description="Helical" evidence="3">
    <location>
        <begin position="657"/>
        <end position="679"/>
    </location>
</feature>
<feature type="transmembrane region" description="Helical" evidence="3">
    <location>
        <begin position="834"/>
        <end position="852"/>
    </location>
</feature>
<feature type="transmembrane region" description="Helical" evidence="3">
    <location>
        <begin position="625"/>
        <end position="650"/>
    </location>
</feature>
<feature type="transmembrane region" description="Helical" evidence="3">
    <location>
        <begin position="890"/>
        <end position="906"/>
    </location>
</feature>
<evidence type="ECO:0000256" key="3">
    <source>
        <dbReference type="SAM" id="Phobius"/>
    </source>
</evidence>
<dbReference type="Proteomes" id="UP001209535">
    <property type="component" value="Unassembled WGS sequence"/>
</dbReference>
<feature type="transmembrane region" description="Helical" evidence="3">
    <location>
        <begin position="691"/>
        <end position="709"/>
    </location>
</feature>
<feature type="transmembrane region" description="Helical" evidence="3">
    <location>
        <begin position="517"/>
        <end position="537"/>
    </location>
</feature>
<feature type="transmembrane region" description="Helical" evidence="3">
    <location>
        <begin position="762"/>
        <end position="783"/>
    </location>
</feature>
<keyword evidence="5" id="KW-1185">Reference proteome</keyword>
<keyword evidence="3" id="KW-1133">Transmembrane helix</keyword>
<dbReference type="Pfam" id="PF10101">
    <property type="entry name" value="DUF2339"/>
    <property type="match status" value="1"/>
</dbReference>
<dbReference type="PANTHER" id="PTHR38434">
    <property type="entry name" value="BLL2549 PROTEIN"/>
    <property type="match status" value="1"/>
</dbReference>
<feature type="transmembrane region" description="Helical" evidence="3">
    <location>
        <begin position="864"/>
        <end position="884"/>
    </location>
</feature>
<feature type="transmembrane region" description="Helical" evidence="3">
    <location>
        <begin position="795"/>
        <end position="814"/>
    </location>
</feature>
<feature type="coiled-coil region" evidence="1">
    <location>
        <begin position="26"/>
        <end position="53"/>
    </location>
</feature>
<feature type="transmembrane region" description="Helical" evidence="3">
    <location>
        <begin position="192"/>
        <end position="214"/>
    </location>
</feature>
<feature type="transmembrane region" description="Helical" evidence="3">
    <location>
        <begin position="320"/>
        <end position="341"/>
    </location>
</feature>
<dbReference type="PANTHER" id="PTHR38434:SF1">
    <property type="entry name" value="BLL2549 PROTEIN"/>
    <property type="match status" value="1"/>
</dbReference>
<evidence type="ECO:0000313" key="5">
    <source>
        <dbReference type="Proteomes" id="UP001209535"/>
    </source>
</evidence>
<evidence type="ECO:0000256" key="1">
    <source>
        <dbReference type="SAM" id="Coils"/>
    </source>
</evidence>
<evidence type="ECO:0000313" key="4">
    <source>
        <dbReference type="EMBL" id="MCU9849831.1"/>
    </source>
</evidence>
<gene>
    <name evidence="4" type="ORF">OEZ60_17675</name>
</gene>
<keyword evidence="3" id="KW-0812">Transmembrane</keyword>
<feature type="transmembrane region" description="Helical" evidence="3">
    <location>
        <begin position="549"/>
        <end position="567"/>
    </location>
</feature>
<feature type="transmembrane region" description="Helical" evidence="3">
    <location>
        <begin position="126"/>
        <end position="148"/>
    </location>
</feature>
<feature type="transmembrane region" description="Helical" evidence="3">
    <location>
        <begin position="596"/>
        <end position="613"/>
    </location>
</feature>
<dbReference type="RefSeq" id="WP_263339066.1">
    <property type="nucleotide sequence ID" value="NZ_JAOVQO010000018.1"/>
</dbReference>
<feature type="transmembrane region" description="Helical" evidence="3">
    <location>
        <begin position="271"/>
        <end position="287"/>
    </location>
</feature>
<feature type="transmembrane region" description="Helical" evidence="3">
    <location>
        <begin position="490"/>
        <end position="511"/>
    </location>
</feature>
<accession>A0ABT2X7A1</accession>
<comment type="caution">
    <text evidence="4">The sequence shown here is derived from an EMBL/GenBank/DDBJ whole genome shotgun (WGS) entry which is preliminary data.</text>
</comment>
<feature type="compositionally biased region" description="Pro residues" evidence="2">
    <location>
        <begin position="71"/>
        <end position="83"/>
    </location>
</feature>
<proteinExistence type="predicted"/>